<protein>
    <submittedName>
        <fullName evidence="6">Phosphonate metabolism transcriptional regulator PhnF</fullName>
    </submittedName>
</protein>
<evidence type="ECO:0000313" key="6">
    <source>
        <dbReference type="EMBL" id="GAA4556828.1"/>
    </source>
</evidence>
<feature type="domain" description="HTH gntR-type" evidence="5">
    <location>
        <begin position="22"/>
        <end position="89"/>
    </location>
</feature>
<evidence type="ECO:0000256" key="3">
    <source>
        <dbReference type="ARBA" id="ARBA00023163"/>
    </source>
</evidence>
<comment type="caution">
    <text evidence="6">The sequence shown here is derived from an EMBL/GenBank/DDBJ whole genome shotgun (WGS) entry which is preliminary data.</text>
</comment>
<evidence type="ECO:0000256" key="4">
    <source>
        <dbReference type="SAM" id="MobiDB-lite"/>
    </source>
</evidence>
<dbReference type="RefSeq" id="WP_345426007.1">
    <property type="nucleotide sequence ID" value="NZ_BAABGT010000099.1"/>
</dbReference>
<organism evidence="6 7">
    <name type="scientific">Pseudonocardia xishanensis</name>
    <dbReference type="NCBI Taxonomy" id="630995"/>
    <lineage>
        <taxon>Bacteria</taxon>
        <taxon>Bacillati</taxon>
        <taxon>Actinomycetota</taxon>
        <taxon>Actinomycetes</taxon>
        <taxon>Pseudonocardiales</taxon>
        <taxon>Pseudonocardiaceae</taxon>
        <taxon>Pseudonocardia</taxon>
    </lineage>
</organism>
<dbReference type="EMBL" id="BAABGT010000099">
    <property type="protein sequence ID" value="GAA4556828.1"/>
    <property type="molecule type" value="Genomic_DNA"/>
</dbReference>
<dbReference type="InterPro" id="IPR050679">
    <property type="entry name" value="Bact_HTH_transcr_reg"/>
</dbReference>
<evidence type="ECO:0000256" key="1">
    <source>
        <dbReference type="ARBA" id="ARBA00023015"/>
    </source>
</evidence>
<dbReference type="Gene3D" id="3.40.1410.10">
    <property type="entry name" value="Chorismate lyase-like"/>
    <property type="match status" value="1"/>
</dbReference>
<keyword evidence="1" id="KW-0805">Transcription regulation</keyword>
<keyword evidence="7" id="KW-1185">Reference proteome</keyword>
<dbReference type="InterPro" id="IPR028978">
    <property type="entry name" value="Chorismate_lyase_/UTRA_dom_sf"/>
</dbReference>
<dbReference type="PANTHER" id="PTHR44846">
    <property type="entry name" value="MANNOSYL-D-GLYCERATE TRANSPORT/METABOLISM SYSTEM REPRESSOR MNGR-RELATED"/>
    <property type="match status" value="1"/>
</dbReference>
<dbReference type="InterPro" id="IPR036390">
    <property type="entry name" value="WH_DNA-bd_sf"/>
</dbReference>
<dbReference type="PROSITE" id="PS50949">
    <property type="entry name" value="HTH_GNTR"/>
    <property type="match status" value="1"/>
</dbReference>
<dbReference type="Proteomes" id="UP001501598">
    <property type="component" value="Unassembled WGS sequence"/>
</dbReference>
<keyword evidence="3" id="KW-0804">Transcription</keyword>
<dbReference type="PANTHER" id="PTHR44846:SF1">
    <property type="entry name" value="MANNOSYL-D-GLYCERATE TRANSPORT_METABOLISM SYSTEM REPRESSOR MNGR-RELATED"/>
    <property type="match status" value="1"/>
</dbReference>
<dbReference type="InterPro" id="IPR036388">
    <property type="entry name" value="WH-like_DNA-bd_sf"/>
</dbReference>
<feature type="region of interest" description="Disordered" evidence="4">
    <location>
        <begin position="1"/>
        <end position="22"/>
    </location>
</feature>
<evidence type="ECO:0000256" key="2">
    <source>
        <dbReference type="ARBA" id="ARBA00023125"/>
    </source>
</evidence>
<dbReference type="Gene3D" id="1.10.10.10">
    <property type="entry name" value="Winged helix-like DNA-binding domain superfamily/Winged helix DNA-binding domain"/>
    <property type="match status" value="1"/>
</dbReference>
<evidence type="ECO:0000313" key="7">
    <source>
        <dbReference type="Proteomes" id="UP001501598"/>
    </source>
</evidence>
<dbReference type="SUPFAM" id="SSF46785">
    <property type="entry name" value="Winged helix' DNA-binding domain"/>
    <property type="match status" value="1"/>
</dbReference>
<proteinExistence type="predicted"/>
<evidence type="ECO:0000259" key="5">
    <source>
        <dbReference type="PROSITE" id="PS50949"/>
    </source>
</evidence>
<keyword evidence="2" id="KW-0238">DNA-binding</keyword>
<name>A0ABP8S2G9_9PSEU</name>
<dbReference type="Pfam" id="PF07702">
    <property type="entry name" value="UTRA"/>
    <property type="match status" value="1"/>
</dbReference>
<dbReference type="InterPro" id="IPR011663">
    <property type="entry name" value="UTRA"/>
</dbReference>
<dbReference type="Pfam" id="PF00392">
    <property type="entry name" value="GntR"/>
    <property type="match status" value="1"/>
</dbReference>
<accession>A0ABP8S2G9</accession>
<sequence length="243" mass="26825">MEIPAQAARHPRSVGGAPVPRHSSARLVHQLIRSSIKSGLLREGDALAEHTLVEQFQSTRASVRFALQLLADEGLVSRRRRIGTTVQGKSVQIPMQDVTDSRTSGPLEYRLIRDDTFPAHGLILHRMPTDRSQLRMLEYVISSDHVPIGTLVAFQVDPSHDMFEHKPAVDDIATTFESIYGRPFGRMETWIDAVGADEQTAALLGVSPGAGLLVRDQVLADADGVIHEFAYAHYRADMVSFHS</sequence>
<dbReference type="InterPro" id="IPR000524">
    <property type="entry name" value="Tscrpt_reg_HTH_GntR"/>
</dbReference>
<dbReference type="SMART" id="SM00866">
    <property type="entry name" value="UTRA"/>
    <property type="match status" value="1"/>
</dbReference>
<gene>
    <name evidence="6" type="primary">phnF</name>
    <name evidence="6" type="ORF">GCM10023175_59930</name>
</gene>
<dbReference type="SMART" id="SM00345">
    <property type="entry name" value="HTH_GNTR"/>
    <property type="match status" value="1"/>
</dbReference>
<reference evidence="7" key="1">
    <citation type="journal article" date="2019" name="Int. J. Syst. Evol. Microbiol.">
        <title>The Global Catalogue of Microorganisms (GCM) 10K type strain sequencing project: providing services to taxonomists for standard genome sequencing and annotation.</title>
        <authorList>
            <consortium name="The Broad Institute Genomics Platform"/>
            <consortium name="The Broad Institute Genome Sequencing Center for Infectious Disease"/>
            <person name="Wu L."/>
            <person name="Ma J."/>
        </authorList>
    </citation>
    <scope>NUCLEOTIDE SEQUENCE [LARGE SCALE GENOMIC DNA]</scope>
    <source>
        <strain evidence="7">JCM 17906</strain>
    </source>
</reference>
<dbReference type="SUPFAM" id="SSF64288">
    <property type="entry name" value="Chorismate lyase-like"/>
    <property type="match status" value="1"/>
</dbReference>
<dbReference type="CDD" id="cd07377">
    <property type="entry name" value="WHTH_GntR"/>
    <property type="match status" value="1"/>
</dbReference>